<keyword evidence="1" id="KW-1133">Transmembrane helix</keyword>
<name>A0A2P5DGW4_PARAD</name>
<dbReference type="AlphaFoldDB" id="A0A2P5DGW4"/>
<gene>
    <name evidence="2" type="ORF">PanWU01x14_065760</name>
</gene>
<evidence type="ECO:0000256" key="1">
    <source>
        <dbReference type="SAM" id="Phobius"/>
    </source>
</evidence>
<evidence type="ECO:0000313" key="3">
    <source>
        <dbReference type="Proteomes" id="UP000237105"/>
    </source>
</evidence>
<dbReference type="Proteomes" id="UP000237105">
    <property type="component" value="Unassembled WGS sequence"/>
</dbReference>
<comment type="caution">
    <text evidence="2">The sequence shown here is derived from an EMBL/GenBank/DDBJ whole genome shotgun (WGS) entry which is preliminary data.</text>
</comment>
<organism evidence="2 3">
    <name type="scientific">Parasponia andersonii</name>
    <name type="common">Sponia andersonii</name>
    <dbReference type="NCBI Taxonomy" id="3476"/>
    <lineage>
        <taxon>Eukaryota</taxon>
        <taxon>Viridiplantae</taxon>
        <taxon>Streptophyta</taxon>
        <taxon>Embryophyta</taxon>
        <taxon>Tracheophyta</taxon>
        <taxon>Spermatophyta</taxon>
        <taxon>Magnoliopsida</taxon>
        <taxon>eudicotyledons</taxon>
        <taxon>Gunneridae</taxon>
        <taxon>Pentapetalae</taxon>
        <taxon>rosids</taxon>
        <taxon>fabids</taxon>
        <taxon>Rosales</taxon>
        <taxon>Cannabaceae</taxon>
        <taxon>Parasponia</taxon>
    </lineage>
</organism>
<feature type="non-terminal residue" evidence="2">
    <location>
        <position position="1"/>
    </location>
</feature>
<reference evidence="3" key="1">
    <citation type="submission" date="2016-06" db="EMBL/GenBank/DDBJ databases">
        <title>Parallel loss of symbiosis genes in relatives of nitrogen-fixing non-legume Parasponia.</title>
        <authorList>
            <person name="Van Velzen R."/>
            <person name="Holmer R."/>
            <person name="Bu F."/>
            <person name="Rutten L."/>
            <person name="Van Zeijl A."/>
            <person name="Liu W."/>
            <person name="Santuari L."/>
            <person name="Cao Q."/>
            <person name="Sharma T."/>
            <person name="Shen D."/>
            <person name="Roswanjaya Y."/>
            <person name="Wardhani T."/>
            <person name="Kalhor M.S."/>
            <person name="Jansen J."/>
            <person name="Van den Hoogen J."/>
            <person name="Gungor B."/>
            <person name="Hartog M."/>
            <person name="Hontelez J."/>
            <person name="Verver J."/>
            <person name="Yang W.-C."/>
            <person name="Schijlen E."/>
            <person name="Repin R."/>
            <person name="Schilthuizen M."/>
            <person name="Schranz E."/>
            <person name="Heidstra R."/>
            <person name="Miyata K."/>
            <person name="Fedorova E."/>
            <person name="Kohlen W."/>
            <person name="Bisseling T."/>
            <person name="Smit S."/>
            <person name="Geurts R."/>
        </authorList>
    </citation>
    <scope>NUCLEOTIDE SEQUENCE [LARGE SCALE GENOMIC DNA]</scope>
    <source>
        <strain evidence="3">cv. WU1-14</strain>
    </source>
</reference>
<sequence>KPIPKCPCFLYLLIGICLNRELNNWNTKQEVLFFIFINPKIYNPLGTKFRLLIPQRHLYPNSKAIFSFWHLQLMMILGAAPLVGAAAMVVIFIFFIAVVLVKGLLFVEDAALFGTLLLHKLVVHSPLFPRYLLLLPVKPHR</sequence>
<evidence type="ECO:0000313" key="2">
    <source>
        <dbReference type="EMBL" id="PON72541.1"/>
    </source>
</evidence>
<accession>A0A2P5DGW4</accession>
<protein>
    <submittedName>
        <fullName evidence="2">Uncharacterized protein</fullName>
    </submittedName>
</protein>
<proteinExistence type="predicted"/>
<keyword evidence="1" id="KW-0812">Transmembrane</keyword>
<keyword evidence="3" id="KW-1185">Reference proteome</keyword>
<feature type="transmembrane region" description="Helical" evidence="1">
    <location>
        <begin position="73"/>
        <end position="98"/>
    </location>
</feature>
<dbReference type="EMBL" id="JXTB01000039">
    <property type="protein sequence ID" value="PON72541.1"/>
    <property type="molecule type" value="Genomic_DNA"/>
</dbReference>
<dbReference type="OrthoDB" id="10371057at2759"/>
<keyword evidence="1" id="KW-0472">Membrane</keyword>